<dbReference type="Gene3D" id="2.10.25.10">
    <property type="entry name" value="Laminin"/>
    <property type="match status" value="1"/>
</dbReference>
<comment type="caution">
    <text evidence="4">The sequence shown here is derived from an EMBL/GenBank/DDBJ whole genome shotgun (WGS) entry which is preliminary data.</text>
</comment>
<dbReference type="SUPFAM" id="SSF57567">
    <property type="entry name" value="Serine protease inhibitors"/>
    <property type="match status" value="1"/>
</dbReference>
<dbReference type="STRING" id="282301.A0A267GKK8"/>
<protein>
    <recommendedName>
        <fullName evidence="3">VWFA domain-containing protein</fullName>
    </recommendedName>
</protein>
<dbReference type="OrthoDB" id="199024at2759"/>
<dbReference type="InterPro" id="IPR002035">
    <property type="entry name" value="VWF_A"/>
</dbReference>
<feature type="domain" description="VWFA" evidence="3">
    <location>
        <begin position="539"/>
        <end position="722"/>
    </location>
</feature>
<dbReference type="EMBL" id="NIVC01000300">
    <property type="protein sequence ID" value="PAA85947.1"/>
    <property type="molecule type" value="Genomic_DNA"/>
</dbReference>
<evidence type="ECO:0000313" key="5">
    <source>
        <dbReference type="Proteomes" id="UP000215902"/>
    </source>
</evidence>
<dbReference type="SMART" id="SM00327">
    <property type="entry name" value="VWA"/>
    <property type="match status" value="3"/>
</dbReference>
<feature type="domain" description="VWFA" evidence="3">
    <location>
        <begin position="48"/>
        <end position="229"/>
    </location>
</feature>
<dbReference type="SUPFAM" id="SSF53300">
    <property type="entry name" value="vWA-like"/>
    <property type="match status" value="3"/>
</dbReference>
<sequence length="1621" mass="180328">MIRRPSFHWLLLLLLWSQSLSAVSAESDIVASLTVLSTSRDDCSQKADIFFALDSSHSVGRANFALVRQFIAGIVSRLLARSDRFRFGVVIFSDKADMVVKLKDYSVDKPDEKRALIKFLQEDIAFKSGKTATGEAFQLIRELGFRRDNGRRSDALLVVVLLTDGRANGRVDAVAESRRLRGGATGASVLAIGIGAEVSRARLALLAGDPRRVSLVSGFEDLGKVSQQVIGVLCDGGDLRGASGRTASDRRNCSVGLRLIAGVCVPVKPGCQRRCPRGFLLVFPCACTPDVAVSRDCVKSCPESQILVRPCRCVPRHVTLKPARSKVCRKACPAGKKLNAARCRCECKSKCPGPNFTQAAEDCRCDCLMRCRPGMALNKAACECQRVDCPPEFEYFNGRCRPVVPKLCPDGQVLFRDVCKRGDSCPKGYELRRDRKCYRTGCDPGFKRTKEGGCKKMCSGNRYYYKHRCHDPMSCGPRQYFRVRASGCPRTCAEPVRLARCPKDPAPGCVCQPYFLLHKGACVHPSECPRAPICIEKADVVFMLDSSLTVTEHNFFLMKSFVRDVVQQFYLRTGSRHRVGVIRFNHRADIVMDLDSWQRHSHEDIQKKIAAIQYQPGLTFLGEALHVVRTRMWRRRAGMRRDVPRVTILLTDGTDTNGEVDQYFEAEKLRERGVFFVTIALGDQIGKGESRRSLEKLAGPEGRVFIFGLRDFQDIHGLVSRVLSFHCKRPMCPHPYLVYGECTGAYKSISRVEYVSESFRCTKTVRPDFKRIRCACPKPELKEGPCVKMYKTVTQAVYTLDKKTGICRAKFKDSRVRCACPPDKVVESRCVQYRRTVTTTTFTLVRSGSDPEGASCKPKTTTKSMRCACPKPVSKAGPCLRNFRLINETLFRFEHKSLTCTKVQRSRELRCSCPKPQVETAHCNGKFVPIKVFEQRVNKLNGCDDILWTGSARCSRSCSKRTDLAFVIDSSDSVRGTNFEYIRRFIVAVAKKLDVSRDNTHIALLKYSSVEHMKVVFNFVAHYNLKSMARRIMEMRYSPGSTYTGDALRNFRKFLLNSVNGYRGGPSNGVDSVVVLVTDGASNSAVDPVKEAGKIKALGCSIVTIGVGDDVQNKELEKVASDPAAVHSFKTDSFRELGDPDFVESVVSATCRVGKVNKLSVLAKFSQILRKAQAQGVDVDWKKFGFSKLNASQLSAVGFKLIRDSGPPVTMATPSRKADFEWTMRAALSDALRVHPFSIVQLRLRPPAGQSGSVRLPEKQSRRLAGLVAAGKFRFSWSGATFRIDPESLAVASAEAEDSVRQAQLAPDMALDAWRPLRRLLRRAEKAAPHIKRDEARQLAVKELRQLRALLARSERRLDRLVARCAEAVSAATNGSNRKKRARLLHACATLTQRLLSDAAKVVRRVGYIRYFARAGDWANLRHGERRVHRRVSRARDRLPALLPLADRQAASPTAAGPSPAELRHRALRRLTLGVRELRKLHRALFAAHRLTFTSLQPALGRARGAQLDRLDRRLRDFAAIRLAVTKAYSAMAIPPDRPSFVMSDSVTSEPLDAYLAALLRAAGAAARLPAQARSVAAAHPSAAAGLKKLTPNLLAAAAKVRRAASRMRRRLRQFRAMPRS</sequence>
<keyword evidence="5" id="KW-1185">Reference proteome</keyword>
<keyword evidence="1" id="KW-0175">Coiled coil</keyword>
<dbReference type="Proteomes" id="UP000215902">
    <property type="component" value="Unassembled WGS sequence"/>
</dbReference>
<evidence type="ECO:0000256" key="1">
    <source>
        <dbReference type="SAM" id="Coils"/>
    </source>
</evidence>
<gene>
    <name evidence="4" type="ORF">BOX15_Mlig006812g3</name>
</gene>
<feature type="chain" id="PRO_5012062978" description="VWFA domain-containing protein" evidence="2">
    <location>
        <begin position="26"/>
        <end position="1621"/>
    </location>
</feature>
<dbReference type="PRINTS" id="PR00453">
    <property type="entry name" value="VWFADOMAIN"/>
</dbReference>
<evidence type="ECO:0000256" key="2">
    <source>
        <dbReference type="SAM" id="SignalP"/>
    </source>
</evidence>
<dbReference type="Gene3D" id="3.40.50.410">
    <property type="entry name" value="von Willebrand factor, type A domain"/>
    <property type="match status" value="3"/>
</dbReference>
<feature type="domain" description="VWFA" evidence="3">
    <location>
        <begin position="963"/>
        <end position="1146"/>
    </location>
</feature>
<organism evidence="4 5">
    <name type="scientific">Macrostomum lignano</name>
    <dbReference type="NCBI Taxonomy" id="282301"/>
    <lineage>
        <taxon>Eukaryota</taxon>
        <taxon>Metazoa</taxon>
        <taxon>Spiralia</taxon>
        <taxon>Lophotrochozoa</taxon>
        <taxon>Platyhelminthes</taxon>
        <taxon>Rhabditophora</taxon>
        <taxon>Macrostomorpha</taxon>
        <taxon>Macrostomida</taxon>
        <taxon>Macrostomidae</taxon>
        <taxon>Macrostomum</taxon>
    </lineage>
</organism>
<dbReference type="InterPro" id="IPR036465">
    <property type="entry name" value="vWFA_dom_sf"/>
</dbReference>
<feature type="signal peptide" evidence="2">
    <location>
        <begin position="1"/>
        <end position="25"/>
    </location>
</feature>
<dbReference type="Pfam" id="PF01826">
    <property type="entry name" value="TIL"/>
    <property type="match status" value="1"/>
</dbReference>
<proteinExistence type="predicted"/>
<dbReference type="PROSITE" id="PS50234">
    <property type="entry name" value="VWFA"/>
    <property type="match status" value="3"/>
</dbReference>
<dbReference type="CDD" id="cd01450">
    <property type="entry name" value="vWFA_subfamily_ECM"/>
    <property type="match status" value="3"/>
</dbReference>
<reference evidence="4 5" key="1">
    <citation type="submission" date="2017-06" db="EMBL/GenBank/DDBJ databases">
        <title>A platform for efficient transgenesis in Macrostomum lignano, a flatworm model organism for stem cell research.</title>
        <authorList>
            <person name="Berezikov E."/>
        </authorList>
    </citation>
    <scope>NUCLEOTIDE SEQUENCE [LARGE SCALE GENOMIC DNA]</scope>
    <source>
        <strain evidence="4">DV1</strain>
        <tissue evidence="4">Whole organism</tissue>
    </source>
</reference>
<feature type="coiled-coil region" evidence="1">
    <location>
        <begin position="1337"/>
        <end position="1364"/>
    </location>
</feature>
<dbReference type="Pfam" id="PF00092">
    <property type="entry name" value="VWA"/>
    <property type="match status" value="3"/>
</dbReference>
<dbReference type="PANTHER" id="PTHR24020">
    <property type="entry name" value="COLLAGEN ALPHA"/>
    <property type="match status" value="1"/>
</dbReference>
<dbReference type="PANTHER" id="PTHR24020:SF20">
    <property type="entry name" value="PH DOMAIN-CONTAINING PROTEIN"/>
    <property type="match status" value="1"/>
</dbReference>
<evidence type="ECO:0000313" key="4">
    <source>
        <dbReference type="EMBL" id="PAA85947.1"/>
    </source>
</evidence>
<dbReference type="InterPro" id="IPR036084">
    <property type="entry name" value="Ser_inhib-like_sf"/>
</dbReference>
<name>A0A267GKK8_9PLAT</name>
<dbReference type="InterPro" id="IPR002919">
    <property type="entry name" value="TIL_dom"/>
</dbReference>
<dbReference type="InterPro" id="IPR050525">
    <property type="entry name" value="ECM_Assembly_Org"/>
</dbReference>
<dbReference type="CDD" id="cd19941">
    <property type="entry name" value="TIL"/>
    <property type="match status" value="1"/>
</dbReference>
<keyword evidence="2" id="KW-0732">Signal</keyword>
<accession>A0A267GKK8</accession>
<evidence type="ECO:0000259" key="3">
    <source>
        <dbReference type="PROSITE" id="PS50234"/>
    </source>
</evidence>